<organism evidence="3 4">
    <name type="scientific">Seriola dumerili</name>
    <name type="common">Greater amberjack</name>
    <name type="synonym">Caranx dumerili</name>
    <dbReference type="NCBI Taxonomy" id="41447"/>
    <lineage>
        <taxon>Eukaryota</taxon>
        <taxon>Metazoa</taxon>
        <taxon>Chordata</taxon>
        <taxon>Craniata</taxon>
        <taxon>Vertebrata</taxon>
        <taxon>Euteleostomi</taxon>
        <taxon>Actinopterygii</taxon>
        <taxon>Neopterygii</taxon>
        <taxon>Teleostei</taxon>
        <taxon>Neoteleostei</taxon>
        <taxon>Acanthomorphata</taxon>
        <taxon>Carangaria</taxon>
        <taxon>Carangiformes</taxon>
        <taxon>Carangidae</taxon>
        <taxon>Seriola</taxon>
    </lineage>
</organism>
<feature type="domain" description="MRN complex-interacting protein N-terminal" evidence="2">
    <location>
        <begin position="7"/>
        <end position="106"/>
    </location>
</feature>
<reference evidence="3" key="1">
    <citation type="submission" date="2025-08" db="UniProtKB">
        <authorList>
            <consortium name="Ensembl"/>
        </authorList>
    </citation>
    <scope>IDENTIFICATION</scope>
</reference>
<evidence type="ECO:0000313" key="4">
    <source>
        <dbReference type="Proteomes" id="UP000261420"/>
    </source>
</evidence>
<name>A0A3B4UWV7_SERDU</name>
<dbReference type="PANTHER" id="PTHR15863">
    <property type="entry name" value="MRN COMPLEX-INTERACTING PROTEIN"/>
    <property type="match status" value="1"/>
</dbReference>
<dbReference type="InterPro" id="IPR032739">
    <property type="entry name" value="MRNIP"/>
</dbReference>
<dbReference type="InterPro" id="IPR049472">
    <property type="entry name" value="MRNIP_N"/>
</dbReference>
<proteinExistence type="predicted"/>
<feature type="region of interest" description="Disordered" evidence="1">
    <location>
        <begin position="80"/>
        <end position="99"/>
    </location>
</feature>
<dbReference type="STRING" id="41447.ENSSDUP00000022385"/>
<dbReference type="PANTHER" id="PTHR15863:SF2">
    <property type="entry name" value="MRN COMPLEX-INTERACTING PROTEIN"/>
    <property type="match status" value="1"/>
</dbReference>
<dbReference type="Proteomes" id="UP000261420">
    <property type="component" value="Unplaced"/>
</dbReference>
<dbReference type="RefSeq" id="XP_022617066.1">
    <property type="nucleotide sequence ID" value="XM_022761345.1"/>
</dbReference>
<dbReference type="GO" id="GO:0007095">
    <property type="term" value="P:mitotic G2 DNA damage checkpoint signaling"/>
    <property type="evidence" value="ECO:0007669"/>
    <property type="project" value="TreeGrafter"/>
</dbReference>
<sequence length="321" mass="36536">MVQEFHVVRCFSCESFQVQQVKKVNRWSCKVCGDKQSLLKEFGRGTGADCRRHVQKLNAMRGAMIEKQEQNTWSLWEQVEADGEEEPEEERDNQVRQTQVSRWCKYLDEPEEANEEGEPEEDNILMDRQQLHGNNMTDRKRKRTTTVQSSCSRPSATTTSMTDTRPPSLTHTSLPSLNHTRPPSLTHTSLPSLNHTRPPSLTHTSLPSLNHTRPPSLTHTSLPSLNESSLTHTKHPSKKRMNPPSLSTAPVSKWTWFLSSDCQVQEGKEPSISGQNQPMDRATSLSCDVIRPHPLRPGSSLFETEEEFSFEDEEFLTDLSV</sequence>
<evidence type="ECO:0000259" key="2">
    <source>
        <dbReference type="Pfam" id="PF15749"/>
    </source>
</evidence>
<keyword evidence="4" id="KW-1185">Reference proteome</keyword>
<protein>
    <submittedName>
        <fullName evidence="3">MRN complex interacting protein</fullName>
    </submittedName>
</protein>
<evidence type="ECO:0000256" key="1">
    <source>
        <dbReference type="SAM" id="MobiDB-lite"/>
    </source>
</evidence>
<feature type="compositionally biased region" description="Acidic residues" evidence="1">
    <location>
        <begin position="80"/>
        <end position="91"/>
    </location>
</feature>
<feature type="compositionally biased region" description="Basic residues" evidence="1">
    <location>
        <begin position="232"/>
        <end position="241"/>
    </location>
</feature>
<reference evidence="3" key="2">
    <citation type="submission" date="2025-09" db="UniProtKB">
        <authorList>
            <consortium name="Ensembl"/>
        </authorList>
    </citation>
    <scope>IDENTIFICATION</scope>
</reference>
<dbReference type="OMA" id="ANRWSCK"/>
<dbReference type="Pfam" id="PF15749">
    <property type="entry name" value="MRNIP"/>
    <property type="match status" value="1"/>
</dbReference>
<dbReference type="GO" id="GO:0005634">
    <property type="term" value="C:nucleus"/>
    <property type="evidence" value="ECO:0007669"/>
    <property type="project" value="TreeGrafter"/>
</dbReference>
<dbReference type="Ensembl" id="ENSSDUT00000022795.1">
    <property type="protein sequence ID" value="ENSSDUP00000022385.1"/>
    <property type="gene ID" value="ENSSDUG00000016296.1"/>
</dbReference>
<evidence type="ECO:0000313" key="3">
    <source>
        <dbReference type="Ensembl" id="ENSSDUP00000022385.1"/>
    </source>
</evidence>
<dbReference type="AlphaFoldDB" id="A0A3B4UWV7"/>
<dbReference type="GeneID" id="111233514"/>
<dbReference type="GeneTree" id="ENSGT00390000006124"/>
<feature type="compositionally biased region" description="Polar residues" evidence="1">
    <location>
        <begin position="145"/>
        <end position="231"/>
    </location>
</feature>
<dbReference type="GO" id="GO:0003682">
    <property type="term" value="F:chromatin binding"/>
    <property type="evidence" value="ECO:0007669"/>
    <property type="project" value="TreeGrafter"/>
</dbReference>
<accession>A0A3B4UWV7</accession>
<feature type="region of interest" description="Disordered" evidence="1">
    <location>
        <begin position="132"/>
        <end position="248"/>
    </location>
</feature>